<dbReference type="Proteomes" id="UP000215563">
    <property type="component" value="Unassembled WGS sequence"/>
</dbReference>
<name>A0A229S8B5_AMYAL</name>
<accession>A0A229S8B5</accession>
<evidence type="ECO:0000256" key="1">
    <source>
        <dbReference type="ARBA" id="ARBA00006962"/>
    </source>
</evidence>
<dbReference type="SUPFAM" id="SSF53756">
    <property type="entry name" value="UDP-Glycosyltransferase/glycogen phosphorylase"/>
    <property type="match status" value="1"/>
</dbReference>
<dbReference type="InterPro" id="IPR048284">
    <property type="entry name" value="EryCIII-like_N"/>
</dbReference>
<feature type="domain" description="Erythromycin biosynthesis protein CIII-like N-terminal" evidence="5">
    <location>
        <begin position="32"/>
        <end position="273"/>
    </location>
</feature>
<dbReference type="InterPro" id="IPR050426">
    <property type="entry name" value="Glycosyltransferase_28"/>
</dbReference>
<dbReference type="GO" id="GO:0008194">
    <property type="term" value="F:UDP-glycosyltransferase activity"/>
    <property type="evidence" value="ECO:0007669"/>
    <property type="project" value="InterPro"/>
</dbReference>
<reference evidence="6 7" key="1">
    <citation type="submission" date="2017-07" db="EMBL/GenBank/DDBJ databases">
        <title>Amycolatopsis alba DSM 44262 Genome sequencing and assembly.</title>
        <authorList>
            <person name="Kaur N."/>
            <person name="Mayilraj S."/>
        </authorList>
    </citation>
    <scope>NUCLEOTIDE SEQUENCE [LARGE SCALE GENOMIC DNA]</scope>
    <source>
        <strain evidence="6 7">DSM 44262</strain>
    </source>
</reference>
<evidence type="ECO:0000259" key="4">
    <source>
        <dbReference type="Pfam" id="PF06722"/>
    </source>
</evidence>
<keyword evidence="2" id="KW-0328">Glycosyltransferase</keyword>
<dbReference type="Pfam" id="PF06722">
    <property type="entry name" value="EryCIII-like_C"/>
    <property type="match status" value="1"/>
</dbReference>
<dbReference type="Pfam" id="PF21036">
    <property type="entry name" value="EryCIII-like_N"/>
    <property type="match status" value="1"/>
</dbReference>
<dbReference type="PANTHER" id="PTHR48050:SF13">
    <property type="entry name" value="STEROL 3-BETA-GLUCOSYLTRANSFERASE UGT80A2"/>
    <property type="match status" value="1"/>
</dbReference>
<dbReference type="InterPro" id="IPR010610">
    <property type="entry name" value="EryCIII-like_C"/>
</dbReference>
<feature type="domain" description="Erythromycin biosynthesis protein CIII-like C-terminal" evidence="4">
    <location>
        <begin position="292"/>
        <end position="433"/>
    </location>
</feature>
<comment type="caution">
    <text evidence="6">The sequence shown here is derived from an EMBL/GenBank/DDBJ whole genome shotgun (WGS) entry which is preliminary data.</text>
</comment>
<sequence length="445" mass="48009">MSLVTRRECRMRVLFTVSGWRSHYFPMVPLGWALQAAGHEVRVACAASEIQHVAAAGLVPVPILSGTEQLVHARWVNAVQARRGKWPYPTPPPHPETGAEVRDLDEIDLTAVTDRLRSASVAAAERSVDNVVAFARSWRPDLVVHDPISFEGPLAGRVQGVPSVNHLWGPVGPEEMVLAFAGLDETAGIHDLVQFDDEYVLNRPLTDALARHGVPEAAPGPGYVLDPCPVSTEPGLVSAVRLPIRYLPYNGPGELPEWLSEPDRDRPRICVIWGNSSRQIFGDRALAVPAVVRALTDTAAEVVVAANATDLRDLGPLPPNVRPLENVPLHLVLPRCDLVVHHGGAGSAMTSLAGGVPQLAIPHGFDQHVIARRIEAAGAGRSIAGHVANENDIRKAALEILADPAYRRNTARVCRELQDRPSPSEVVGVLEELAERRTTTTSGKS</sequence>
<comment type="similarity">
    <text evidence="1">Belongs to the glycosyltransferase 28 family.</text>
</comment>
<dbReference type="AlphaFoldDB" id="A0A229S8B5"/>
<dbReference type="Gene3D" id="3.40.50.2000">
    <property type="entry name" value="Glycogen Phosphorylase B"/>
    <property type="match status" value="2"/>
</dbReference>
<gene>
    <name evidence="6" type="ORF">CFP75_01340</name>
</gene>
<dbReference type="GO" id="GO:0017000">
    <property type="term" value="P:antibiotic biosynthetic process"/>
    <property type="evidence" value="ECO:0007669"/>
    <property type="project" value="UniProtKB-ARBA"/>
</dbReference>
<dbReference type="FunFam" id="3.40.50.2000:FF:000072">
    <property type="entry name" value="Glycosyl transferase"/>
    <property type="match status" value="1"/>
</dbReference>
<proteinExistence type="inferred from homology"/>
<keyword evidence="7" id="KW-1185">Reference proteome</keyword>
<dbReference type="CDD" id="cd03784">
    <property type="entry name" value="GT1_Gtf-like"/>
    <property type="match status" value="1"/>
</dbReference>
<dbReference type="GO" id="GO:0016758">
    <property type="term" value="F:hexosyltransferase activity"/>
    <property type="evidence" value="ECO:0007669"/>
    <property type="project" value="UniProtKB-ARBA"/>
</dbReference>
<dbReference type="OrthoDB" id="5488434at2"/>
<dbReference type="InterPro" id="IPR002213">
    <property type="entry name" value="UDP_glucos_trans"/>
</dbReference>
<evidence type="ECO:0000259" key="5">
    <source>
        <dbReference type="Pfam" id="PF21036"/>
    </source>
</evidence>
<evidence type="ECO:0000313" key="6">
    <source>
        <dbReference type="EMBL" id="OXM55176.1"/>
    </source>
</evidence>
<evidence type="ECO:0000256" key="2">
    <source>
        <dbReference type="ARBA" id="ARBA00022676"/>
    </source>
</evidence>
<evidence type="ECO:0000256" key="3">
    <source>
        <dbReference type="ARBA" id="ARBA00022679"/>
    </source>
</evidence>
<dbReference type="PANTHER" id="PTHR48050">
    <property type="entry name" value="STEROL 3-BETA-GLUCOSYLTRANSFERASE"/>
    <property type="match status" value="1"/>
</dbReference>
<protein>
    <submittedName>
        <fullName evidence="6">Protein IroB</fullName>
    </submittedName>
</protein>
<evidence type="ECO:0000313" key="7">
    <source>
        <dbReference type="Proteomes" id="UP000215563"/>
    </source>
</evidence>
<organism evidence="6 7">
    <name type="scientific">Amycolatopsis alba DSM 44262</name>
    <dbReference type="NCBI Taxonomy" id="1125972"/>
    <lineage>
        <taxon>Bacteria</taxon>
        <taxon>Bacillati</taxon>
        <taxon>Actinomycetota</taxon>
        <taxon>Actinomycetes</taxon>
        <taxon>Pseudonocardiales</taxon>
        <taxon>Pseudonocardiaceae</taxon>
        <taxon>Amycolatopsis</taxon>
    </lineage>
</organism>
<keyword evidence="3" id="KW-0808">Transferase</keyword>
<dbReference type="EMBL" id="NMQU01000006">
    <property type="protein sequence ID" value="OXM55176.1"/>
    <property type="molecule type" value="Genomic_DNA"/>
</dbReference>